<organism evidence="2 3">
    <name type="scientific">Actinacidiphila alni</name>
    <dbReference type="NCBI Taxonomy" id="380248"/>
    <lineage>
        <taxon>Bacteria</taxon>
        <taxon>Bacillati</taxon>
        <taxon>Actinomycetota</taxon>
        <taxon>Actinomycetes</taxon>
        <taxon>Kitasatosporales</taxon>
        <taxon>Streptomycetaceae</taxon>
        <taxon>Actinacidiphila</taxon>
    </lineage>
</organism>
<dbReference type="EMBL" id="FONG01000003">
    <property type="protein sequence ID" value="SFE50916.1"/>
    <property type="molecule type" value="Genomic_DNA"/>
</dbReference>
<feature type="compositionally biased region" description="Basic and acidic residues" evidence="1">
    <location>
        <begin position="37"/>
        <end position="47"/>
    </location>
</feature>
<evidence type="ECO:0000256" key="1">
    <source>
        <dbReference type="SAM" id="MobiDB-lite"/>
    </source>
</evidence>
<accession>A0A1I2B4A9</accession>
<gene>
    <name evidence="2" type="ORF">SAMN05216251_103346</name>
</gene>
<proteinExistence type="predicted"/>
<evidence type="ECO:0000313" key="2">
    <source>
        <dbReference type="EMBL" id="SFE50916.1"/>
    </source>
</evidence>
<sequence length="54" mass="5697">MLAMCTIEADAVRPRAGPEQNGPALSGFRTAPSRPARHADARTDPGRGRPGTRV</sequence>
<feature type="region of interest" description="Disordered" evidence="1">
    <location>
        <begin position="1"/>
        <end position="54"/>
    </location>
</feature>
<evidence type="ECO:0000313" key="3">
    <source>
        <dbReference type="Proteomes" id="UP000199323"/>
    </source>
</evidence>
<reference evidence="2 3" key="1">
    <citation type="submission" date="2016-10" db="EMBL/GenBank/DDBJ databases">
        <authorList>
            <person name="de Groot N.N."/>
        </authorList>
    </citation>
    <scope>NUCLEOTIDE SEQUENCE [LARGE SCALE GENOMIC DNA]</scope>
    <source>
        <strain evidence="2 3">CGMCC 4.3510</strain>
    </source>
</reference>
<name>A0A1I2B4A9_9ACTN</name>
<dbReference type="STRING" id="380248.SAMN05216251_103346"/>
<dbReference type="Proteomes" id="UP000199323">
    <property type="component" value="Unassembled WGS sequence"/>
</dbReference>
<dbReference type="AlphaFoldDB" id="A0A1I2B4A9"/>
<protein>
    <submittedName>
        <fullName evidence="2">Uncharacterized protein</fullName>
    </submittedName>
</protein>
<keyword evidence="3" id="KW-1185">Reference proteome</keyword>